<dbReference type="InterPro" id="IPR003594">
    <property type="entry name" value="HATPase_dom"/>
</dbReference>
<dbReference type="Gene3D" id="3.30.565.10">
    <property type="entry name" value="Histidine kinase-like ATPase, C-terminal domain"/>
    <property type="match status" value="1"/>
</dbReference>
<evidence type="ECO:0000259" key="15">
    <source>
        <dbReference type="PROSITE" id="PS50109"/>
    </source>
</evidence>
<dbReference type="PROSITE" id="PS50109">
    <property type="entry name" value="HIS_KIN"/>
    <property type="match status" value="1"/>
</dbReference>
<dbReference type="InterPro" id="IPR005467">
    <property type="entry name" value="His_kinase_dom"/>
</dbReference>
<evidence type="ECO:0000256" key="14">
    <source>
        <dbReference type="SAM" id="Phobius"/>
    </source>
</evidence>
<dbReference type="InterPro" id="IPR004358">
    <property type="entry name" value="Sig_transdc_His_kin-like_C"/>
</dbReference>
<evidence type="ECO:0000256" key="6">
    <source>
        <dbReference type="ARBA" id="ARBA00022553"/>
    </source>
</evidence>
<dbReference type="Pfam" id="PF00512">
    <property type="entry name" value="HisKA"/>
    <property type="match status" value="1"/>
</dbReference>
<evidence type="ECO:0000256" key="1">
    <source>
        <dbReference type="ARBA" id="ARBA00000085"/>
    </source>
</evidence>
<dbReference type="InterPro" id="IPR035965">
    <property type="entry name" value="PAS-like_dom_sf"/>
</dbReference>
<evidence type="ECO:0000256" key="2">
    <source>
        <dbReference type="ARBA" id="ARBA00004533"/>
    </source>
</evidence>
<dbReference type="GO" id="GO:0000155">
    <property type="term" value="F:phosphorelay sensor kinase activity"/>
    <property type="evidence" value="ECO:0007669"/>
    <property type="project" value="InterPro"/>
</dbReference>
<keyword evidence="12 14" id="KW-1133">Transmembrane helix</keyword>
<dbReference type="NCBIfam" id="TIGR00229">
    <property type="entry name" value="sensory_box"/>
    <property type="match status" value="2"/>
</dbReference>
<dbReference type="Pfam" id="PF21623">
    <property type="entry name" value="HK_sensor_dom_bact"/>
    <property type="match status" value="1"/>
</dbReference>
<dbReference type="CDD" id="cd00082">
    <property type="entry name" value="HisKA"/>
    <property type="match status" value="1"/>
</dbReference>
<dbReference type="PROSITE" id="PS50113">
    <property type="entry name" value="PAC"/>
    <property type="match status" value="1"/>
</dbReference>
<evidence type="ECO:0000256" key="9">
    <source>
        <dbReference type="ARBA" id="ARBA00022741"/>
    </source>
</evidence>
<keyword evidence="10 18" id="KW-0418">Kinase</keyword>
<comment type="subcellular location">
    <subcellularLocation>
        <location evidence="2">Cell inner membrane</location>
    </subcellularLocation>
    <subcellularLocation>
        <location evidence="3">Cell membrane</location>
        <topology evidence="3">Multi-pass membrane protein</topology>
    </subcellularLocation>
</comment>
<dbReference type="SMART" id="SM00387">
    <property type="entry name" value="HATPase_c"/>
    <property type="match status" value="1"/>
</dbReference>
<dbReference type="GO" id="GO:0005886">
    <property type="term" value="C:plasma membrane"/>
    <property type="evidence" value="ECO:0007669"/>
    <property type="project" value="UniProtKB-SubCell"/>
</dbReference>
<evidence type="ECO:0000259" key="17">
    <source>
        <dbReference type="PROSITE" id="PS50113"/>
    </source>
</evidence>
<dbReference type="Proteomes" id="UP000094165">
    <property type="component" value="Unassembled WGS sequence"/>
</dbReference>
<dbReference type="SMART" id="SM00091">
    <property type="entry name" value="PAS"/>
    <property type="match status" value="2"/>
</dbReference>
<evidence type="ECO:0000313" key="19">
    <source>
        <dbReference type="Proteomes" id="UP000094165"/>
    </source>
</evidence>
<dbReference type="GO" id="GO:0005524">
    <property type="term" value="F:ATP binding"/>
    <property type="evidence" value="ECO:0007669"/>
    <property type="project" value="UniProtKB-KW"/>
</dbReference>
<dbReference type="InterPro" id="IPR000700">
    <property type="entry name" value="PAS-assoc_C"/>
</dbReference>
<reference evidence="18 19" key="1">
    <citation type="journal article" date="2012" name="Science">
        <title>Ecological populations of bacteria act as socially cohesive units of antibiotic production and resistance.</title>
        <authorList>
            <person name="Cordero O.X."/>
            <person name="Wildschutte H."/>
            <person name="Kirkup B."/>
            <person name="Proehl S."/>
            <person name="Ngo L."/>
            <person name="Hussain F."/>
            <person name="Le Roux F."/>
            <person name="Mincer T."/>
            <person name="Polz M.F."/>
        </authorList>
    </citation>
    <scope>NUCLEOTIDE SEQUENCE [LARGE SCALE GENOMIC DNA]</scope>
    <source>
        <strain evidence="18 19">FF-238</strain>
    </source>
</reference>
<sequence length="838" mass="95762">MDSDHNKPTRSAFFAELLLWLLPAYVALSILMSVHYLLSVENDQQYALHNERVIVDLIEEVLGETLTRMSADAKNLSYVTSQILSTHDQSMSALTDYFTQLSDNNRSYDQIRFLDTQGWERLRVNNLNGQTFVVEKSDLQNKAHRYYWQHSTQLPQGQVYISPMDLNIEDGEIQQPLNPTIRVGTPVFTNKEQLAGSIILNYKGRQLIDKLFAIAPSFINHVYLFNPEGVAVINPTDSGEAKFLINDQRNIPSATLEQIKKQGEGQMLNQENYYTYNQVLAPNNGTWTIVSVFPTSRFNLSRIAFTTKYIWVYFTLFMLVTLGALIFSRYRVQTRFLRQQQRYEQQFRQTLENIQLAAVSINPYGVITFCNDFFLNLVGYQRTEVVGHRWIERFIPKELQHQAEDALKEAIKQQTHQPHSESVVLSKSGEIHLVSWTSTFTESNDNSVSLTLLGEDVTKQKMAQDQLQQLSHAVENSQNSVMITDIQGRIVYVNPVFNELTGYSREEVIGRTPKFLQSGEMPESEYHNLWETLKSGNEWHGEFHNVTKNGNFFWERARISPVKDIENRILYYVAVKQDITEEKRLAKEIERQAAERIQHEKLAEVGRVVNTIAHDLRNPLSSIKMVLQIQARSNDNEMFSISLEQVRYMEAILEELLAYSRPDQFKPEWLDLNKLIETIIASQQRIANQSGIELIANLQPNLPTVYADPVKLRQAIQNVLLNAMQATQTSGEDGAKVAITSNIMITDSNTQLLIDIENNGQSIDPCLVDKVFEPFFTTKAKGTGLGLAIVKRIIDAHQGQISIAPISPKGTQTRIRIPTAPVITATLENPEKEMFPHE</sequence>
<dbReference type="SMART" id="SM00388">
    <property type="entry name" value="HisKA"/>
    <property type="match status" value="1"/>
</dbReference>
<dbReference type="PRINTS" id="PR00344">
    <property type="entry name" value="BCTRLSENSOR"/>
</dbReference>
<dbReference type="InterPro" id="IPR013767">
    <property type="entry name" value="PAS_fold"/>
</dbReference>
<keyword evidence="8 14" id="KW-0812">Transmembrane</keyword>
<evidence type="ECO:0000256" key="4">
    <source>
        <dbReference type="ARBA" id="ARBA00012438"/>
    </source>
</evidence>
<dbReference type="Gene3D" id="1.10.287.130">
    <property type="match status" value="1"/>
</dbReference>
<dbReference type="InterPro" id="IPR036097">
    <property type="entry name" value="HisK_dim/P_sf"/>
</dbReference>
<dbReference type="SUPFAM" id="SSF55785">
    <property type="entry name" value="PYP-like sensor domain (PAS domain)"/>
    <property type="match status" value="2"/>
</dbReference>
<dbReference type="SUPFAM" id="SSF55874">
    <property type="entry name" value="ATPase domain of HSP90 chaperone/DNA topoisomerase II/histidine kinase"/>
    <property type="match status" value="1"/>
</dbReference>
<feature type="domain" description="Histidine kinase" evidence="15">
    <location>
        <begin position="611"/>
        <end position="821"/>
    </location>
</feature>
<dbReference type="EC" id="2.7.13.3" evidence="4"/>
<dbReference type="EMBL" id="AJYW02000059">
    <property type="protein sequence ID" value="OEE78077.1"/>
    <property type="molecule type" value="Genomic_DNA"/>
</dbReference>
<keyword evidence="9" id="KW-0547">Nucleotide-binding</keyword>
<dbReference type="InterPro" id="IPR048760">
    <property type="entry name" value="VP0354-like_sensor_dom"/>
</dbReference>
<feature type="domain" description="PAC" evidence="17">
    <location>
        <begin position="539"/>
        <end position="591"/>
    </location>
</feature>
<dbReference type="Pfam" id="PF13426">
    <property type="entry name" value="PAS_9"/>
    <property type="match status" value="1"/>
</dbReference>
<dbReference type="InterPro" id="IPR029151">
    <property type="entry name" value="Sensor-like_sf"/>
</dbReference>
<feature type="transmembrane region" description="Helical" evidence="14">
    <location>
        <begin position="309"/>
        <end position="328"/>
    </location>
</feature>
<keyword evidence="19" id="KW-1185">Reference proteome</keyword>
<organism evidence="18 19">
    <name type="scientific">Vibrio genomosp. F6 str. FF-238</name>
    <dbReference type="NCBI Taxonomy" id="1191298"/>
    <lineage>
        <taxon>Bacteria</taxon>
        <taxon>Pseudomonadati</taxon>
        <taxon>Pseudomonadota</taxon>
        <taxon>Gammaproteobacteria</taxon>
        <taxon>Vibrionales</taxon>
        <taxon>Vibrionaceae</taxon>
        <taxon>Vibrio</taxon>
    </lineage>
</organism>
<dbReference type="SMART" id="SM00086">
    <property type="entry name" value="PAC"/>
    <property type="match status" value="1"/>
</dbReference>
<dbReference type="InterPro" id="IPR003661">
    <property type="entry name" value="HisK_dim/P_dom"/>
</dbReference>
<dbReference type="AlphaFoldDB" id="A0A1E5D3F7"/>
<evidence type="ECO:0000256" key="7">
    <source>
        <dbReference type="ARBA" id="ARBA00022679"/>
    </source>
</evidence>
<name>A0A1E5D3F7_9VIBR</name>
<dbReference type="PROSITE" id="PS50112">
    <property type="entry name" value="PAS"/>
    <property type="match status" value="2"/>
</dbReference>
<keyword evidence="7" id="KW-0808">Transferase</keyword>
<evidence type="ECO:0000256" key="8">
    <source>
        <dbReference type="ARBA" id="ARBA00022692"/>
    </source>
</evidence>
<dbReference type="SUPFAM" id="SSF47384">
    <property type="entry name" value="Homodimeric domain of signal transducing histidine kinase"/>
    <property type="match status" value="1"/>
</dbReference>
<evidence type="ECO:0000256" key="10">
    <source>
        <dbReference type="ARBA" id="ARBA00022777"/>
    </source>
</evidence>
<feature type="domain" description="PAS" evidence="16">
    <location>
        <begin position="343"/>
        <end position="414"/>
    </location>
</feature>
<evidence type="ECO:0000256" key="12">
    <source>
        <dbReference type="ARBA" id="ARBA00022989"/>
    </source>
</evidence>
<evidence type="ECO:0000256" key="5">
    <source>
        <dbReference type="ARBA" id="ARBA00022475"/>
    </source>
</evidence>
<feature type="domain" description="PAS" evidence="16">
    <location>
        <begin position="466"/>
        <end position="512"/>
    </location>
</feature>
<dbReference type="InterPro" id="IPR000014">
    <property type="entry name" value="PAS"/>
</dbReference>
<evidence type="ECO:0000256" key="13">
    <source>
        <dbReference type="ARBA" id="ARBA00023012"/>
    </source>
</evidence>
<gene>
    <name evidence="18" type="ORF">A130_03700</name>
</gene>
<dbReference type="PANTHER" id="PTHR43065:SF10">
    <property type="entry name" value="PEROXIDE STRESS-ACTIVATED HISTIDINE KINASE MAK3"/>
    <property type="match status" value="1"/>
</dbReference>
<evidence type="ECO:0000313" key="18">
    <source>
        <dbReference type="EMBL" id="OEE78077.1"/>
    </source>
</evidence>
<dbReference type="CDD" id="cd00130">
    <property type="entry name" value="PAS"/>
    <property type="match status" value="2"/>
</dbReference>
<dbReference type="InterPro" id="IPR036890">
    <property type="entry name" value="HATPase_C_sf"/>
</dbReference>
<keyword evidence="13" id="KW-0902">Two-component regulatory system</keyword>
<keyword evidence="14" id="KW-0472">Membrane</keyword>
<feature type="transmembrane region" description="Helical" evidence="14">
    <location>
        <begin position="12"/>
        <end position="38"/>
    </location>
</feature>
<dbReference type="Gene3D" id="3.30.450.20">
    <property type="entry name" value="PAS domain"/>
    <property type="match status" value="3"/>
</dbReference>
<evidence type="ECO:0000256" key="3">
    <source>
        <dbReference type="ARBA" id="ARBA00004651"/>
    </source>
</evidence>
<accession>A0A1E5D3F7</accession>
<comment type="caution">
    <text evidence="18">The sequence shown here is derived from an EMBL/GenBank/DDBJ whole genome shotgun (WGS) entry which is preliminary data.</text>
</comment>
<evidence type="ECO:0000256" key="11">
    <source>
        <dbReference type="ARBA" id="ARBA00022840"/>
    </source>
</evidence>
<dbReference type="Pfam" id="PF00989">
    <property type="entry name" value="PAS"/>
    <property type="match status" value="1"/>
</dbReference>
<dbReference type="PANTHER" id="PTHR43065">
    <property type="entry name" value="SENSOR HISTIDINE KINASE"/>
    <property type="match status" value="1"/>
</dbReference>
<dbReference type="GO" id="GO:0006355">
    <property type="term" value="P:regulation of DNA-templated transcription"/>
    <property type="evidence" value="ECO:0007669"/>
    <property type="project" value="InterPro"/>
</dbReference>
<protein>
    <recommendedName>
        <fullName evidence="4">histidine kinase</fullName>
        <ecNumber evidence="4">2.7.13.3</ecNumber>
    </recommendedName>
</protein>
<comment type="catalytic activity">
    <reaction evidence="1">
        <text>ATP + protein L-histidine = ADP + protein N-phospho-L-histidine.</text>
        <dbReference type="EC" id="2.7.13.3"/>
    </reaction>
</comment>
<evidence type="ECO:0000259" key="16">
    <source>
        <dbReference type="PROSITE" id="PS50112"/>
    </source>
</evidence>
<dbReference type="RefSeq" id="WP_017053156.1">
    <property type="nucleotide sequence ID" value="NZ_AJYW02000059.1"/>
</dbReference>
<keyword evidence="5" id="KW-1003">Cell membrane</keyword>
<dbReference type="Pfam" id="PF02518">
    <property type="entry name" value="HATPase_c"/>
    <property type="match status" value="1"/>
</dbReference>
<proteinExistence type="predicted"/>
<keyword evidence="11" id="KW-0067">ATP-binding</keyword>
<keyword evidence="6" id="KW-0597">Phosphoprotein</keyword>
<dbReference type="InterPro" id="IPR001610">
    <property type="entry name" value="PAC"/>
</dbReference>
<dbReference type="SUPFAM" id="SSF103190">
    <property type="entry name" value="Sensory domain-like"/>
    <property type="match status" value="2"/>
</dbReference>